<evidence type="ECO:0000313" key="1">
    <source>
        <dbReference type="EMBL" id="GFO44936.1"/>
    </source>
</evidence>
<proteinExistence type="predicted"/>
<evidence type="ECO:0000313" key="2">
    <source>
        <dbReference type="Proteomes" id="UP000735302"/>
    </source>
</evidence>
<dbReference type="Proteomes" id="UP000735302">
    <property type="component" value="Unassembled WGS sequence"/>
</dbReference>
<gene>
    <name evidence="1" type="ORF">PoB_007144100</name>
</gene>
<reference evidence="1 2" key="1">
    <citation type="journal article" date="2021" name="Elife">
        <title>Chloroplast acquisition without the gene transfer in kleptoplastic sea slugs, Plakobranchus ocellatus.</title>
        <authorList>
            <person name="Maeda T."/>
            <person name="Takahashi S."/>
            <person name="Yoshida T."/>
            <person name="Shimamura S."/>
            <person name="Takaki Y."/>
            <person name="Nagai Y."/>
            <person name="Toyoda A."/>
            <person name="Suzuki Y."/>
            <person name="Arimoto A."/>
            <person name="Ishii H."/>
            <person name="Satoh N."/>
            <person name="Nishiyama T."/>
            <person name="Hasebe M."/>
            <person name="Maruyama T."/>
            <person name="Minagawa J."/>
            <person name="Obokata J."/>
            <person name="Shigenobu S."/>
        </authorList>
    </citation>
    <scope>NUCLEOTIDE SEQUENCE [LARGE SCALE GENOMIC DNA]</scope>
</reference>
<comment type="caution">
    <text evidence="1">The sequence shown here is derived from an EMBL/GenBank/DDBJ whole genome shotgun (WGS) entry which is preliminary data.</text>
</comment>
<name>A0AAV4DLS6_9GAST</name>
<protein>
    <submittedName>
        <fullName evidence="1">Uncharacterized protein</fullName>
    </submittedName>
</protein>
<keyword evidence="2" id="KW-1185">Reference proteome</keyword>
<sequence length="121" mass="13517">MLCNCPLQVTLNWTKKTCEAMTGIKWTPEEVLGMPMAELPSHSYHQVKTKSDDLVDISHNSGLETHPDKTKIRKMKSAMAEQIGISGSPRQQWIASPLQSITDQKEKKIIKAGFNQISTHG</sequence>
<dbReference type="EMBL" id="BLXT01007988">
    <property type="protein sequence ID" value="GFO44936.1"/>
    <property type="molecule type" value="Genomic_DNA"/>
</dbReference>
<accession>A0AAV4DLS6</accession>
<dbReference type="AlphaFoldDB" id="A0AAV4DLS6"/>
<organism evidence="1 2">
    <name type="scientific">Plakobranchus ocellatus</name>
    <dbReference type="NCBI Taxonomy" id="259542"/>
    <lineage>
        <taxon>Eukaryota</taxon>
        <taxon>Metazoa</taxon>
        <taxon>Spiralia</taxon>
        <taxon>Lophotrochozoa</taxon>
        <taxon>Mollusca</taxon>
        <taxon>Gastropoda</taxon>
        <taxon>Heterobranchia</taxon>
        <taxon>Euthyneura</taxon>
        <taxon>Panpulmonata</taxon>
        <taxon>Sacoglossa</taxon>
        <taxon>Placobranchoidea</taxon>
        <taxon>Plakobranchidae</taxon>
        <taxon>Plakobranchus</taxon>
    </lineage>
</organism>